<evidence type="ECO:0000313" key="2">
    <source>
        <dbReference type="Proteomes" id="UP000292340"/>
    </source>
</evidence>
<protein>
    <submittedName>
        <fullName evidence="1">Uncharacterized protein</fullName>
    </submittedName>
</protein>
<dbReference type="EMBL" id="PDXB01000019">
    <property type="protein sequence ID" value="RYN25532.1"/>
    <property type="molecule type" value="Genomic_DNA"/>
</dbReference>
<comment type="caution">
    <text evidence="1">The sequence shown here is derived from an EMBL/GenBank/DDBJ whole genome shotgun (WGS) entry which is preliminary data.</text>
</comment>
<name>A0AB37WDG7_9PLEO</name>
<dbReference type="AlphaFoldDB" id="A0AB37WDG7"/>
<accession>A0AB37WDG7</accession>
<gene>
    <name evidence="1" type="ORF">AA0115_g7573</name>
</gene>
<reference evidence="1" key="1">
    <citation type="submission" date="2017-10" db="EMBL/GenBank/DDBJ databases">
        <authorList>
            <person name="Armitage A.D."/>
            <person name="Barbara D.J."/>
            <person name="Woodhall J.W."/>
            <person name="Sreenivasaprasad S."/>
            <person name="Lane C.R."/>
            <person name="Clarkson J.P."/>
            <person name="Harrison R.J."/>
        </authorList>
    </citation>
    <scope>NUCLEOTIDE SEQUENCE</scope>
    <source>
        <strain evidence="1">FERA 1164</strain>
    </source>
</reference>
<sequence>MGLWGDWILLESLRTNKIDNPFPFPLTTMGERPESRHVWRSELRKQESSLSDTRKRVLQFYDDWELHDPQRFVNNYRLQRTSDPQFTFFEKAFDDTTAYFDGTLKAIDPDYSAPIYELLIRAHISVNAHSVKQAEKNVKDNVVRGNDSLPDSLDPIFKERAYIYAENVPKFVEHMEKSWFHDPKKNIPFEDIWWILMMRLHSWTMSVNWVDDRGGVKIPSEYYYSPARVYIL</sequence>
<evidence type="ECO:0000313" key="1">
    <source>
        <dbReference type="EMBL" id="RYN25532.1"/>
    </source>
</evidence>
<organism evidence="1 2">
    <name type="scientific">Alternaria tenuissima</name>
    <dbReference type="NCBI Taxonomy" id="119927"/>
    <lineage>
        <taxon>Eukaryota</taxon>
        <taxon>Fungi</taxon>
        <taxon>Dikarya</taxon>
        <taxon>Ascomycota</taxon>
        <taxon>Pezizomycotina</taxon>
        <taxon>Dothideomycetes</taxon>
        <taxon>Pleosporomycetidae</taxon>
        <taxon>Pleosporales</taxon>
        <taxon>Pleosporineae</taxon>
        <taxon>Pleosporaceae</taxon>
        <taxon>Alternaria</taxon>
        <taxon>Alternaria sect. Alternaria</taxon>
        <taxon>Alternaria alternata complex</taxon>
    </lineage>
</organism>
<dbReference type="Proteomes" id="UP000292340">
    <property type="component" value="Unassembled WGS sequence"/>
</dbReference>
<reference evidence="1" key="2">
    <citation type="journal article" date="2019" name="bioRxiv">
        <title>Genomics, evolutionary history and diagnostics of the Alternaria alternata species group including apple and Asian pear pathotypes.</title>
        <authorList>
            <person name="Armitage A.D."/>
            <person name="Cockerton H.M."/>
            <person name="Sreenivasaprasad S."/>
            <person name="Woodhall J.W."/>
            <person name="Lane C.R."/>
            <person name="Harrison R.J."/>
            <person name="Clarkson J.P."/>
        </authorList>
    </citation>
    <scope>NUCLEOTIDE SEQUENCE</scope>
    <source>
        <strain evidence="1">FERA 1164</strain>
    </source>
</reference>
<proteinExistence type="predicted"/>